<dbReference type="Pfam" id="PF02464">
    <property type="entry name" value="CinA"/>
    <property type="match status" value="1"/>
</dbReference>
<dbReference type="InterPro" id="IPR036653">
    <property type="entry name" value="CinA-like_C"/>
</dbReference>
<dbReference type="PATRIC" id="fig|1437605.7.peg.582"/>
<name>A0A086Z0U3_9BIFI</name>
<evidence type="ECO:0000313" key="3">
    <source>
        <dbReference type="Proteomes" id="UP000029015"/>
    </source>
</evidence>
<dbReference type="Proteomes" id="UP000029015">
    <property type="component" value="Unassembled WGS sequence"/>
</dbReference>
<dbReference type="AlphaFoldDB" id="A0A086Z0U3"/>
<proteinExistence type="predicted"/>
<sequence>MSEQQEGLATEVLNACRRAGLFLAGAESLTGGLLADAFVSVPGASDVFLGSAVTYDIEAKASILGVDSALLAAHGAVHPKVAEQMALGAAKVYTQPGREGRVVGMATTGVAGPGPDGDQPAGLVYIALALPIGFLPQSQAAGLVVDGYHLRSFELRLTGSRQEVRRGTVSQVLFRLAQSLGASVR</sequence>
<accession>A0A086Z0U3</accession>
<dbReference type="SUPFAM" id="SSF142433">
    <property type="entry name" value="CinA-like"/>
    <property type="match status" value="1"/>
</dbReference>
<dbReference type="eggNOG" id="COG1546">
    <property type="taxonomic scope" value="Bacteria"/>
</dbReference>
<gene>
    <name evidence="2" type="ORF">BACT_0845</name>
</gene>
<protein>
    <submittedName>
        <fullName evidence="2">CinA-like protein</fullName>
    </submittedName>
</protein>
<comment type="caution">
    <text evidence="2">The sequence shown here is derived from an EMBL/GenBank/DDBJ whole genome shotgun (WGS) entry which is preliminary data.</text>
</comment>
<reference evidence="2 3" key="1">
    <citation type="submission" date="2014-03" db="EMBL/GenBank/DDBJ databases">
        <title>Genomics of Bifidobacteria.</title>
        <authorList>
            <person name="Ventura M."/>
            <person name="Milani C."/>
            <person name="Lugli G.A."/>
        </authorList>
    </citation>
    <scope>NUCLEOTIDE SEQUENCE [LARGE SCALE GENOMIC DNA]</scope>
    <source>
        <strain evidence="2 3">DSM 22766</strain>
    </source>
</reference>
<keyword evidence="3" id="KW-1185">Reference proteome</keyword>
<organism evidence="2 3">
    <name type="scientific">Bifidobacterium actinocoloniiforme DSM 22766</name>
    <dbReference type="NCBI Taxonomy" id="1437605"/>
    <lineage>
        <taxon>Bacteria</taxon>
        <taxon>Bacillati</taxon>
        <taxon>Actinomycetota</taxon>
        <taxon>Actinomycetes</taxon>
        <taxon>Bifidobacteriales</taxon>
        <taxon>Bifidobacteriaceae</taxon>
        <taxon>Bifidobacterium</taxon>
    </lineage>
</organism>
<dbReference type="OrthoDB" id="1253990at2"/>
<dbReference type="InterPro" id="IPR008136">
    <property type="entry name" value="CinA_C"/>
</dbReference>
<dbReference type="KEGG" id="bact:AB656_02830"/>
<dbReference type="STRING" id="1437605.AB656_02830"/>
<dbReference type="RefSeq" id="WP_033504114.1">
    <property type="nucleotide sequence ID" value="NZ_CP011786.1"/>
</dbReference>
<evidence type="ECO:0000259" key="1">
    <source>
        <dbReference type="Pfam" id="PF02464"/>
    </source>
</evidence>
<feature type="domain" description="CinA C-terminal" evidence="1">
    <location>
        <begin position="7"/>
        <end position="176"/>
    </location>
</feature>
<dbReference type="EMBL" id="JGYK01000001">
    <property type="protein sequence ID" value="KFI40143.1"/>
    <property type="molecule type" value="Genomic_DNA"/>
</dbReference>
<dbReference type="Gene3D" id="3.90.950.20">
    <property type="entry name" value="CinA-like"/>
    <property type="match status" value="1"/>
</dbReference>
<evidence type="ECO:0000313" key="2">
    <source>
        <dbReference type="EMBL" id="KFI40143.1"/>
    </source>
</evidence>
<dbReference type="NCBIfam" id="TIGR00199">
    <property type="entry name" value="PncC_domain"/>
    <property type="match status" value="1"/>
</dbReference>